<keyword evidence="2" id="KW-1185">Reference proteome</keyword>
<dbReference type="EMBL" id="CAJVQC010121010">
    <property type="protein sequence ID" value="CAG8838591.1"/>
    <property type="molecule type" value="Genomic_DNA"/>
</dbReference>
<sequence length="40" mass="4291">FRLSASSVTSNYNSTLPSFITYEVSISANSELSGSMNKLS</sequence>
<comment type="caution">
    <text evidence="1">The sequence shown here is derived from an EMBL/GenBank/DDBJ whole genome shotgun (WGS) entry which is preliminary data.</text>
</comment>
<accession>A0ACA9SHP9</accession>
<evidence type="ECO:0000313" key="2">
    <source>
        <dbReference type="Proteomes" id="UP000789920"/>
    </source>
</evidence>
<organism evidence="1 2">
    <name type="scientific">Racocetra persica</name>
    <dbReference type="NCBI Taxonomy" id="160502"/>
    <lineage>
        <taxon>Eukaryota</taxon>
        <taxon>Fungi</taxon>
        <taxon>Fungi incertae sedis</taxon>
        <taxon>Mucoromycota</taxon>
        <taxon>Glomeromycotina</taxon>
        <taxon>Glomeromycetes</taxon>
        <taxon>Diversisporales</taxon>
        <taxon>Gigasporaceae</taxon>
        <taxon>Racocetra</taxon>
    </lineage>
</organism>
<dbReference type="Proteomes" id="UP000789920">
    <property type="component" value="Unassembled WGS sequence"/>
</dbReference>
<protein>
    <submittedName>
        <fullName evidence="1">30581_t:CDS:1</fullName>
    </submittedName>
</protein>
<reference evidence="1" key="1">
    <citation type="submission" date="2021-06" db="EMBL/GenBank/DDBJ databases">
        <authorList>
            <person name="Kallberg Y."/>
            <person name="Tangrot J."/>
            <person name="Rosling A."/>
        </authorList>
    </citation>
    <scope>NUCLEOTIDE SEQUENCE</scope>
    <source>
        <strain evidence="1">MA461A</strain>
    </source>
</reference>
<evidence type="ECO:0000313" key="1">
    <source>
        <dbReference type="EMBL" id="CAG8838591.1"/>
    </source>
</evidence>
<feature type="non-terminal residue" evidence="1">
    <location>
        <position position="1"/>
    </location>
</feature>
<gene>
    <name evidence="1" type="ORF">RPERSI_LOCUS30732</name>
</gene>
<name>A0ACA9SHP9_9GLOM</name>
<feature type="non-terminal residue" evidence="1">
    <location>
        <position position="40"/>
    </location>
</feature>
<proteinExistence type="predicted"/>